<feature type="domain" description="YgjP-like metallopeptidase" evidence="1">
    <location>
        <begin position="39"/>
        <end position="239"/>
    </location>
</feature>
<evidence type="ECO:0000313" key="3">
    <source>
        <dbReference type="Proteomes" id="UP000031637"/>
    </source>
</evidence>
<dbReference type="HOGENOM" id="CLU_065947_2_0_4"/>
<dbReference type="KEGG" id="shd:SUTH_03138"/>
<accession>W0SJL8</accession>
<proteinExistence type="predicted"/>
<organism evidence="2 3">
    <name type="scientific">Sulfuritalea hydrogenivorans sk43H</name>
    <dbReference type="NCBI Taxonomy" id="1223802"/>
    <lineage>
        <taxon>Bacteria</taxon>
        <taxon>Pseudomonadati</taxon>
        <taxon>Pseudomonadota</taxon>
        <taxon>Betaproteobacteria</taxon>
        <taxon>Nitrosomonadales</taxon>
        <taxon>Sterolibacteriaceae</taxon>
        <taxon>Sulfuritalea</taxon>
    </lineage>
</organism>
<dbReference type="CDD" id="cd07344">
    <property type="entry name" value="M48_yhfN_like"/>
    <property type="match status" value="1"/>
</dbReference>
<dbReference type="PANTHER" id="PTHR30399">
    <property type="entry name" value="UNCHARACTERIZED PROTEIN YGJP"/>
    <property type="match status" value="1"/>
</dbReference>
<dbReference type="Proteomes" id="UP000031637">
    <property type="component" value="Chromosome"/>
</dbReference>
<dbReference type="GO" id="GO:0016787">
    <property type="term" value="F:hydrolase activity"/>
    <property type="evidence" value="ECO:0007669"/>
    <property type="project" value="UniProtKB-KW"/>
</dbReference>
<keyword evidence="3" id="KW-1185">Reference proteome</keyword>
<evidence type="ECO:0000313" key="2">
    <source>
        <dbReference type="EMBL" id="BAO30911.1"/>
    </source>
</evidence>
<protein>
    <submittedName>
        <fullName evidence="2">Putative metal-dependent hydrolase</fullName>
    </submittedName>
</protein>
<sequence length="247" mass="27685">MFLEQLKLFRLPSPPPEAKTRHLLIGGRIVDYRLKSGAKRLSMTIDERGLRIGAPHRIALTEIEAFVQGHGEWVLRKLGELAHATQPRHLTIKDGARLPLLDGDAEIRVLPGANRVRWIANVLVLEARPEADLAQLATRALQKRALTHFAGRLAHYTGQLDLAVPRLALSSAHTRWGSCSKDSGIRVNWRLIHLPTHLGDYVVAHEVAHLLEMNHSARFWSVVGSLYPDWKAARSELKQRATSLPIL</sequence>
<gene>
    <name evidence="2" type="ORF">SUTH_03138</name>
</gene>
<dbReference type="OrthoDB" id="9811177at2"/>
<evidence type="ECO:0000259" key="1">
    <source>
        <dbReference type="Pfam" id="PF01863"/>
    </source>
</evidence>
<reference evidence="2 3" key="1">
    <citation type="journal article" date="2014" name="Syst. Appl. Microbiol.">
        <title>Complete genomes of freshwater sulfur oxidizers Sulfuricella denitrificans skB26 and Sulfuritalea hydrogenivorans sk43H: genetic insights into the sulfur oxidation pathway of betaproteobacteria.</title>
        <authorList>
            <person name="Watanabe T."/>
            <person name="Kojima H."/>
            <person name="Fukui M."/>
        </authorList>
    </citation>
    <scope>NUCLEOTIDE SEQUENCE [LARGE SCALE GENOMIC DNA]</scope>
    <source>
        <strain evidence="2">DSM22779</strain>
    </source>
</reference>
<dbReference type="PANTHER" id="PTHR30399:SF1">
    <property type="entry name" value="UTP PYROPHOSPHATASE"/>
    <property type="match status" value="1"/>
</dbReference>
<dbReference type="RefSeq" id="WP_041100537.1">
    <property type="nucleotide sequence ID" value="NZ_AP012547.1"/>
</dbReference>
<name>W0SJL8_9PROT</name>
<dbReference type="InterPro" id="IPR002725">
    <property type="entry name" value="YgjP-like_metallopeptidase"/>
</dbReference>
<keyword evidence="2" id="KW-0378">Hydrolase</keyword>
<dbReference type="InterPro" id="IPR053136">
    <property type="entry name" value="UTP_pyrophosphatase-like"/>
</dbReference>
<dbReference type="Pfam" id="PF01863">
    <property type="entry name" value="YgjP-like"/>
    <property type="match status" value="1"/>
</dbReference>
<dbReference type="AlphaFoldDB" id="W0SJL8"/>
<dbReference type="Gene3D" id="3.30.2010.10">
    <property type="entry name" value="Metalloproteases ('zincins'), catalytic domain"/>
    <property type="match status" value="1"/>
</dbReference>
<dbReference type="EMBL" id="AP012547">
    <property type="protein sequence ID" value="BAO30911.1"/>
    <property type="molecule type" value="Genomic_DNA"/>
</dbReference>
<dbReference type="STRING" id="1223802.SUTH_03138"/>